<dbReference type="EMBL" id="CP141059">
    <property type="protein sequence ID" value="WQQ28088.1"/>
    <property type="molecule type" value="Genomic_DNA"/>
</dbReference>
<evidence type="ECO:0000313" key="2">
    <source>
        <dbReference type="EMBL" id="WQQ28088.1"/>
    </source>
</evidence>
<organism evidence="2 3">
    <name type="scientific">Nocardioides bizhenqiangii</name>
    <dbReference type="NCBI Taxonomy" id="3095076"/>
    <lineage>
        <taxon>Bacteria</taxon>
        <taxon>Bacillati</taxon>
        <taxon>Actinomycetota</taxon>
        <taxon>Actinomycetes</taxon>
        <taxon>Propionibacteriales</taxon>
        <taxon>Nocardioidaceae</taxon>
        <taxon>Nocardioides</taxon>
    </lineage>
</organism>
<name>A0ABZ0ZXW8_9ACTN</name>
<evidence type="ECO:0000313" key="3">
    <source>
        <dbReference type="Proteomes" id="UP001327225"/>
    </source>
</evidence>
<feature type="region of interest" description="Disordered" evidence="1">
    <location>
        <begin position="1"/>
        <end position="35"/>
    </location>
</feature>
<sequence>MRRSDRNGSHEAWTAPDGSGNGSAPTVVPSNLGPAFDERVGDALRHQQPRGQDAEYDLVRDHFDVAHYLLQAPGVMDDPSIDPVRHFLRLGPAARCTPDPNFSTESYLKRHPQRRDGDVHPYAAWLTEGKAAGEVGEPVMGIEKLAKVLGISPEEVAAHLAERRSDVHRRLHHGKLGEMFAKAVEVEPLIGDLWAEIARPRMMPIPWLVVADQLGALYSCQEVLGFKRARVVLVVEDPAHHLAVRLLRALQTEVEAHDIVVVTTAPGTVPSAATPPGVRRVDFATSARGLGPLMAQQVLVELLRSLCVDAIVGVGSRLLLDALTPYGRALRSSERVYLGFAGLRRGRYGQEVGASVRYFYRHVELVDGVIADTASTAVRLVEDYQLPDDVAAKVRSVADDRVLAEMVGRLLEGRRDDA</sequence>
<dbReference type="Proteomes" id="UP001327225">
    <property type="component" value="Chromosome"/>
</dbReference>
<keyword evidence="3" id="KW-1185">Reference proteome</keyword>
<protein>
    <submittedName>
        <fullName evidence="2">Uncharacterized protein</fullName>
    </submittedName>
</protein>
<dbReference type="RefSeq" id="WP_322938292.1">
    <property type="nucleotide sequence ID" value="NZ_CP141059.1"/>
</dbReference>
<reference evidence="3" key="1">
    <citation type="submission" date="2023-12" db="EMBL/GenBank/DDBJ databases">
        <title>Novel species in genus Nocardioides.</title>
        <authorList>
            <person name="Zhou H."/>
        </authorList>
    </citation>
    <scope>NUCLEOTIDE SEQUENCE [LARGE SCALE GENOMIC DNA]</scope>
    <source>
        <strain evidence="3">HM61</strain>
    </source>
</reference>
<proteinExistence type="predicted"/>
<gene>
    <name evidence="2" type="ORF">SHK19_07605</name>
</gene>
<accession>A0ABZ0ZXW8</accession>
<evidence type="ECO:0000256" key="1">
    <source>
        <dbReference type="SAM" id="MobiDB-lite"/>
    </source>
</evidence>